<dbReference type="Proteomes" id="UP001595916">
    <property type="component" value="Unassembled WGS sequence"/>
</dbReference>
<protein>
    <recommendedName>
        <fullName evidence="3">WYL domain-containing protein</fullName>
    </recommendedName>
</protein>
<name>A0ABV9QLH0_9FIRM</name>
<dbReference type="EMBL" id="JBHSHL010000036">
    <property type="protein sequence ID" value="MFC4805165.1"/>
    <property type="molecule type" value="Genomic_DNA"/>
</dbReference>
<reference evidence="2" key="1">
    <citation type="journal article" date="2019" name="Int. J. Syst. Evol. Microbiol.">
        <title>The Global Catalogue of Microorganisms (GCM) 10K type strain sequencing project: providing services to taxonomists for standard genome sequencing and annotation.</title>
        <authorList>
            <consortium name="The Broad Institute Genomics Platform"/>
            <consortium name="The Broad Institute Genome Sequencing Center for Infectious Disease"/>
            <person name="Wu L."/>
            <person name="Ma J."/>
        </authorList>
    </citation>
    <scope>NUCLEOTIDE SEQUENCE [LARGE SCALE GENOMIC DNA]</scope>
    <source>
        <strain evidence="2">CCUG 46385</strain>
    </source>
</reference>
<keyword evidence="2" id="KW-1185">Reference proteome</keyword>
<dbReference type="RefSeq" id="WP_379788707.1">
    <property type="nucleotide sequence ID" value="NZ_JBHSHL010000036.1"/>
</dbReference>
<sequence>MEYRKAGECLSYGLGHELIGNEDPSDKHNLNLKAFVTYFALKGYLSKDTVARVRTVLDREADNLSMKKNQFMQLSKLLVRDLKRKFTFDDFEQLVGVLNNTEIPSWVFETKGILMKLFPQVYLVHELLYYMIEDEDRHYFRCIHISSAEDLLEFSQDFFEDFDTDMVSYSETNHTISTKYSEILGFNEETMTFYMKYRHTNKMYVEYHADTKQEIIHRYRCFGVVNNKFPVIEVDNTISVVIGYEIKKIKDKDIREDYEVKDGYIYVYPTYRVPTMFRPYALMLDGSRLEISQNEAAAYVMERVKSDICDFRSLFLSDEEDKLKTGEHKDDVEFSLDYFDSFLIGRYDLEDDKEARTYHFIVKEIPHKKS</sequence>
<organism evidence="1 2">
    <name type="scientific">Filifactor villosus</name>
    <dbReference type="NCBI Taxonomy" id="29374"/>
    <lineage>
        <taxon>Bacteria</taxon>
        <taxon>Bacillati</taxon>
        <taxon>Bacillota</taxon>
        <taxon>Clostridia</taxon>
        <taxon>Peptostreptococcales</taxon>
        <taxon>Filifactoraceae</taxon>
        <taxon>Filifactor</taxon>
    </lineage>
</organism>
<accession>A0ABV9QLH0</accession>
<gene>
    <name evidence="1" type="ORF">ACFO4R_08715</name>
</gene>
<evidence type="ECO:0000313" key="1">
    <source>
        <dbReference type="EMBL" id="MFC4805165.1"/>
    </source>
</evidence>
<comment type="caution">
    <text evidence="1">The sequence shown here is derived from an EMBL/GenBank/DDBJ whole genome shotgun (WGS) entry which is preliminary data.</text>
</comment>
<evidence type="ECO:0008006" key="3">
    <source>
        <dbReference type="Google" id="ProtNLM"/>
    </source>
</evidence>
<proteinExistence type="predicted"/>
<evidence type="ECO:0000313" key="2">
    <source>
        <dbReference type="Proteomes" id="UP001595916"/>
    </source>
</evidence>